<keyword evidence="2" id="KW-0540">Nuclease</keyword>
<evidence type="ECO:0000259" key="1">
    <source>
        <dbReference type="Pfam" id="PF05685"/>
    </source>
</evidence>
<comment type="caution">
    <text evidence="2">The sequence shown here is derived from an EMBL/GenBank/DDBJ whole genome shotgun (WGS) entry which is preliminary data.</text>
</comment>
<reference evidence="2 3" key="1">
    <citation type="submission" date="2024-03" db="EMBL/GenBank/DDBJ databases">
        <title>Two novel species of the genus Flavobacterium exhibiting potentially degradation of complex polysaccharides.</title>
        <authorList>
            <person name="Lian X."/>
        </authorList>
    </citation>
    <scope>NUCLEOTIDE SEQUENCE [LARGE SCALE GENOMIC DNA]</scope>
    <source>
        <strain evidence="2 3">N6</strain>
    </source>
</reference>
<evidence type="ECO:0000313" key="2">
    <source>
        <dbReference type="EMBL" id="MEM0577779.1"/>
    </source>
</evidence>
<dbReference type="PANTHER" id="PTHR36558">
    <property type="entry name" value="GLR1098 PROTEIN"/>
    <property type="match status" value="1"/>
</dbReference>
<dbReference type="EMBL" id="JBCGDP010000015">
    <property type="protein sequence ID" value="MEM0577779.1"/>
    <property type="molecule type" value="Genomic_DNA"/>
</dbReference>
<dbReference type="RefSeq" id="WP_342692649.1">
    <property type="nucleotide sequence ID" value="NZ_JBCGDP010000015.1"/>
</dbReference>
<dbReference type="GO" id="GO:0004519">
    <property type="term" value="F:endonuclease activity"/>
    <property type="evidence" value="ECO:0007669"/>
    <property type="project" value="UniProtKB-KW"/>
</dbReference>
<name>A0ABU9NRB4_9FLAO</name>
<evidence type="ECO:0000313" key="3">
    <source>
        <dbReference type="Proteomes" id="UP001468798"/>
    </source>
</evidence>
<keyword evidence="2" id="KW-0255">Endonuclease</keyword>
<dbReference type="Pfam" id="PF05685">
    <property type="entry name" value="Uma2"/>
    <property type="match status" value="1"/>
</dbReference>
<protein>
    <submittedName>
        <fullName evidence="2">Uma2 family endonuclease</fullName>
    </submittedName>
</protein>
<accession>A0ABU9NRB4</accession>
<dbReference type="PANTHER" id="PTHR36558:SF1">
    <property type="entry name" value="RESTRICTION ENDONUCLEASE DOMAIN-CONTAINING PROTEIN-RELATED"/>
    <property type="match status" value="1"/>
</dbReference>
<keyword evidence="3" id="KW-1185">Reference proteome</keyword>
<feature type="domain" description="Putative restriction endonuclease" evidence="1">
    <location>
        <begin position="21"/>
        <end position="194"/>
    </location>
</feature>
<organism evidence="2 3">
    <name type="scientific">Flavobacterium polysaccharolyticum</name>
    <dbReference type="NCBI Taxonomy" id="3133148"/>
    <lineage>
        <taxon>Bacteria</taxon>
        <taxon>Pseudomonadati</taxon>
        <taxon>Bacteroidota</taxon>
        <taxon>Flavobacteriia</taxon>
        <taxon>Flavobacteriales</taxon>
        <taxon>Flavobacteriaceae</taxon>
        <taxon>Flavobacterium</taxon>
    </lineage>
</organism>
<dbReference type="SUPFAM" id="SSF52980">
    <property type="entry name" value="Restriction endonuclease-like"/>
    <property type="match status" value="1"/>
</dbReference>
<dbReference type="Proteomes" id="UP001468798">
    <property type="component" value="Unassembled WGS sequence"/>
</dbReference>
<dbReference type="CDD" id="cd06260">
    <property type="entry name" value="DUF820-like"/>
    <property type="match status" value="1"/>
</dbReference>
<keyword evidence="2" id="KW-0378">Hydrolase</keyword>
<dbReference type="InterPro" id="IPR011335">
    <property type="entry name" value="Restrct_endonuc-II-like"/>
</dbReference>
<dbReference type="InterPro" id="IPR012296">
    <property type="entry name" value="Nuclease_put_TT1808"/>
</dbReference>
<sequence length="199" mass="23014">METIITDINSLDLSKSYTYADYLTWNFKERLEILKGKIFKMSPAPSRKHQEVSFQLSLLFGNFFKATPCNVYYAPFDVRLKNFKRSTSDQEITTVVQPDICLICDKEKLDDRGCLGAPDLIIEILSPGNSKKEMDIKFDLYEENAVKEYWIVEPYQKSILIYTLQKDKYIGLKPIAEEGLVHSPLFPELSFNVADIFID</sequence>
<dbReference type="Gene3D" id="3.90.1570.10">
    <property type="entry name" value="tt1808, chain A"/>
    <property type="match status" value="1"/>
</dbReference>
<proteinExistence type="predicted"/>
<gene>
    <name evidence="2" type="ORF">WFZ86_14835</name>
</gene>
<dbReference type="InterPro" id="IPR008538">
    <property type="entry name" value="Uma2"/>
</dbReference>